<protein>
    <submittedName>
        <fullName evidence="2">Uncharacterized protein</fullName>
    </submittedName>
</protein>
<reference evidence="2 3" key="1">
    <citation type="submission" date="2017-09" db="EMBL/GenBank/DDBJ databases">
        <title>Large-scale bioinformatics analysis of Bacillus genomes uncovers conserved roles of natural products in bacterial physiology.</title>
        <authorList>
            <consortium name="Agbiome Team Llc"/>
            <person name="Bleich R.M."/>
            <person name="Grubbs K.J."/>
            <person name="Santa Maria K.C."/>
            <person name="Allen S.E."/>
            <person name="Farag S."/>
            <person name="Shank E.A."/>
            <person name="Bowers A."/>
        </authorList>
    </citation>
    <scope>NUCLEOTIDE SEQUENCE [LARGE SCALE GENOMIC DNA]</scope>
    <source>
        <strain evidence="2 3">AFS021349</strain>
    </source>
</reference>
<dbReference type="SUPFAM" id="SSF90246">
    <property type="entry name" value="Head morphogenesis protein gp7"/>
    <property type="match status" value="1"/>
</dbReference>
<proteinExistence type="predicted"/>
<accession>A0A2A8HJI3</accession>
<feature type="region of interest" description="Disordered" evidence="1">
    <location>
        <begin position="72"/>
        <end position="92"/>
    </location>
</feature>
<sequence length="92" mass="10313">MSNVVKVKRLNKTLNIDEDRLSSYLLDGYDQIDEAGEIITRATGGRNVSLAEYNKALDELDELTAENEKLKAENSKLKAENSKLKKSEPAEK</sequence>
<dbReference type="Gene3D" id="1.20.5.340">
    <property type="match status" value="1"/>
</dbReference>
<dbReference type="InterPro" id="IPR038032">
    <property type="entry name" value="Gp7"/>
</dbReference>
<evidence type="ECO:0000313" key="3">
    <source>
        <dbReference type="Proteomes" id="UP000220841"/>
    </source>
</evidence>
<dbReference type="RefSeq" id="WP_098225938.1">
    <property type="nucleotide sequence ID" value="NZ_NUBY01000015.1"/>
</dbReference>
<gene>
    <name evidence="2" type="ORF">CN585_05515</name>
</gene>
<name>A0A2A8HJI3_9BACI</name>
<dbReference type="AlphaFoldDB" id="A0A2A8HJI3"/>
<evidence type="ECO:0000256" key="1">
    <source>
        <dbReference type="SAM" id="MobiDB-lite"/>
    </source>
</evidence>
<dbReference type="EMBL" id="NUBY01000015">
    <property type="protein sequence ID" value="PEQ09114.1"/>
    <property type="molecule type" value="Genomic_DNA"/>
</dbReference>
<evidence type="ECO:0000313" key="2">
    <source>
        <dbReference type="EMBL" id="PEQ09114.1"/>
    </source>
</evidence>
<dbReference type="Proteomes" id="UP000220841">
    <property type="component" value="Unassembled WGS sequence"/>
</dbReference>
<comment type="caution">
    <text evidence="2">The sequence shown here is derived from an EMBL/GenBank/DDBJ whole genome shotgun (WGS) entry which is preliminary data.</text>
</comment>
<organism evidence="2 3">
    <name type="scientific">Bacillus toyonensis</name>
    <dbReference type="NCBI Taxonomy" id="155322"/>
    <lineage>
        <taxon>Bacteria</taxon>
        <taxon>Bacillati</taxon>
        <taxon>Bacillota</taxon>
        <taxon>Bacilli</taxon>
        <taxon>Bacillales</taxon>
        <taxon>Bacillaceae</taxon>
        <taxon>Bacillus</taxon>
        <taxon>Bacillus cereus group</taxon>
    </lineage>
</organism>